<dbReference type="OrthoDB" id="1683831at2759"/>
<accession>V8N608</accession>
<reference evidence="2 3" key="1">
    <citation type="journal article" date="2013" name="Proc. Natl. Acad. Sci. U.S.A.">
        <title>The king cobra genome reveals dynamic gene evolution and adaptation in the snake venom system.</title>
        <authorList>
            <person name="Vonk F.J."/>
            <person name="Casewell N.R."/>
            <person name="Henkel C.V."/>
            <person name="Heimberg A.M."/>
            <person name="Jansen H.J."/>
            <person name="McCleary R.J."/>
            <person name="Kerkkamp H.M."/>
            <person name="Vos R.A."/>
            <person name="Guerreiro I."/>
            <person name="Calvete J.J."/>
            <person name="Wuster W."/>
            <person name="Woods A.E."/>
            <person name="Logan J.M."/>
            <person name="Harrison R.A."/>
            <person name="Castoe T.A."/>
            <person name="de Koning A.P."/>
            <person name="Pollock D.D."/>
            <person name="Yandell M."/>
            <person name="Calderon D."/>
            <person name="Renjifo C."/>
            <person name="Currier R.B."/>
            <person name="Salgado D."/>
            <person name="Pla D."/>
            <person name="Sanz L."/>
            <person name="Hyder A.S."/>
            <person name="Ribeiro J.M."/>
            <person name="Arntzen J.W."/>
            <person name="van den Thillart G.E."/>
            <person name="Boetzer M."/>
            <person name="Pirovano W."/>
            <person name="Dirks R.P."/>
            <person name="Spaink H.P."/>
            <person name="Duboule D."/>
            <person name="McGlinn E."/>
            <person name="Kini R.M."/>
            <person name="Richardson M.K."/>
        </authorList>
    </citation>
    <scope>NUCLEOTIDE SEQUENCE</scope>
    <source>
        <tissue evidence="2">Blood</tissue>
    </source>
</reference>
<comment type="caution">
    <text evidence="2">The sequence shown here is derived from an EMBL/GenBank/DDBJ whole genome shotgun (WGS) entry which is preliminary data.</text>
</comment>
<evidence type="ECO:0000256" key="1">
    <source>
        <dbReference type="SAM" id="MobiDB-lite"/>
    </source>
</evidence>
<protein>
    <submittedName>
        <fullName evidence="2">Pxr-1</fullName>
    </submittedName>
</protein>
<sequence length="102" mass="12105">MKRRTRGDVIAEFQDLRGCPKEEKGVKLFSKAPEDRTRSNRWKLSKKRSNQELRRSFLAGRTTNSVKKERERKKKKKRERGMEQGRKEGSLILKMKEGRKEG</sequence>
<name>V8N608_OPHHA</name>
<keyword evidence="3" id="KW-1185">Reference proteome</keyword>
<feature type="compositionally biased region" description="Basic residues" evidence="1">
    <location>
        <begin position="39"/>
        <end position="48"/>
    </location>
</feature>
<feature type="compositionally biased region" description="Basic and acidic residues" evidence="1">
    <location>
        <begin position="80"/>
        <end position="102"/>
    </location>
</feature>
<evidence type="ECO:0000313" key="2">
    <source>
        <dbReference type="EMBL" id="ETE57346.1"/>
    </source>
</evidence>
<dbReference type="EMBL" id="AZIM01008723">
    <property type="protein sequence ID" value="ETE57346.1"/>
    <property type="molecule type" value="Genomic_DNA"/>
</dbReference>
<gene>
    <name evidence="2" type="primary">pxr-1</name>
    <name evidence="2" type="ORF">L345_16939</name>
</gene>
<dbReference type="Proteomes" id="UP000018936">
    <property type="component" value="Unassembled WGS sequence"/>
</dbReference>
<organism evidence="2 3">
    <name type="scientific">Ophiophagus hannah</name>
    <name type="common">King cobra</name>
    <name type="synonym">Naja hannah</name>
    <dbReference type="NCBI Taxonomy" id="8665"/>
    <lineage>
        <taxon>Eukaryota</taxon>
        <taxon>Metazoa</taxon>
        <taxon>Chordata</taxon>
        <taxon>Craniata</taxon>
        <taxon>Vertebrata</taxon>
        <taxon>Euteleostomi</taxon>
        <taxon>Lepidosauria</taxon>
        <taxon>Squamata</taxon>
        <taxon>Bifurcata</taxon>
        <taxon>Unidentata</taxon>
        <taxon>Episquamata</taxon>
        <taxon>Toxicofera</taxon>
        <taxon>Serpentes</taxon>
        <taxon>Colubroidea</taxon>
        <taxon>Elapidae</taxon>
        <taxon>Elapinae</taxon>
        <taxon>Ophiophagus</taxon>
    </lineage>
</organism>
<proteinExistence type="predicted"/>
<dbReference type="AlphaFoldDB" id="V8N608"/>
<feature type="non-terminal residue" evidence="2">
    <location>
        <position position="1"/>
    </location>
</feature>
<evidence type="ECO:0000313" key="3">
    <source>
        <dbReference type="Proteomes" id="UP000018936"/>
    </source>
</evidence>
<feature type="region of interest" description="Disordered" evidence="1">
    <location>
        <begin position="31"/>
        <end position="102"/>
    </location>
</feature>
<feature type="compositionally biased region" description="Basic residues" evidence="1">
    <location>
        <begin position="70"/>
        <end position="79"/>
    </location>
</feature>